<evidence type="ECO:0000256" key="2">
    <source>
        <dbReference type="ARBA" id="ARBA00022801"/>
    </source>
</evidence>
<protein>
    <submittedName>
        <fullName evidence="6">Beta-xylosidase</fullName>
    </submittedName>
</protein>
<dbReference type="SUPFAM" id="SSF49899">
    <property type="entry name" value="Concanavalin A-like lectins/glucanases"/>
    <property type="match status" value="1"/>
</dbReference>
<evidence type="ECO:0000313" key="6">
    <source>
        <dbReference type="EMBL" id="MDQ0110695.1"/>
    </source>
</evidence>
<feature type="domain" description="Beta-xylosidase C-terminal Concanavalin A-like" evidence="5">
    <location>
        <begin position="325"/>
        <end position="520"/>
    </location>
</feature>
<evidence type="ECO:0000259" key="5">
    <source>
        <dbReference type="Pfam" id="PF17851"/>
    </source>
</evidence>
<dbReference type="InterPro" id="IPR006710">
    <property type="entry name" value="Glyco_hydro_43"/>
</dbReference>
<dbReference type="Proteomes" id="UP001229346">
    <property type="component" value="Unassembled WGS sequence"/>
</dbReference>
<dbReference type="SUPFAM" id="SSF75005">
    <property type="entry name" value="Arabinanase/levansucrase/invertase"/>
    <property type="match status" value="1"/>
</dbReference>
<dbReference type="EMBL" id="JAUSSU010000001">
    <property type="protein sequence ID" value="MDQ0110695.1"/>
    <property type="molecule type" value="Genomic_DNA"/>
</dbReference>
<dbReference type="InterPro" id="IPR023296">
    <property type="entry name" value="Glyco_hydro_beta-prop_sf"/>
</dbReference>
<evidence type="ECO:0000256" key="1">
    <source>
        <dbReference type="ARBA" id="ARBA00009865"/>
    </source>
</evidence>
<dbReference type="Gene3D" id="2.60.120.200">
    <property type="match status" value="1"/>
</dbReference>
<reference evidence="6 7" key="1">
    <citation type="submission" date="2023-07" db="EMBL/GenBank/DDBJ databases">
        <title>Sorghum-associated microbial communities from plants grown in Nebraska, USA.</title>
        <authorList>
            <person name="Schachtman D."/>
        </authorList>
    </citation>
    <scope>NUCLEOTIDE SEQUENCE [LARGE SCALE GENOMIC DNA]</scope>
    <source>
        <strain evidence="6 7">CC482</strain>
    </source>
</reference>
<organism evidence="6 7">
    <name type="scientific">Paenibacillus harenae</name>
    <dbReference type="NCBI Taxonomy" id="306543"/>
    <lineage>
        <taxon>Bacteria</taxon>
        <taxon>Bacillati</taxon>
        <taxon>Bacillota</taxon>
        <taxon>Bacilli</taxon>
        <taxon>Bacillales</taxon>
        <taxon>Paenibacillaceae</taxon>
        <taxon>Paenibacillus</taxon>
    </lineage>
</organism>
<evidence type="ECO:0000313" key="7">
    <source>
        <dbReference type="Proteomes" id="UP001229346"/>
    </source>
</evidence>
<gene>
    <name evidence="6" type="ORF">J2T15_000111</name>
</gene>
<evidence type="ECO:0000256" key="4">
    <source>
        <dbReference type="RuleBase" id="RU361187"/>
    </source>
</evidence>
<dbReference type="InterPro" id="IPR013320">
    <property type="entry name" value="ConA-like_dom_sf"/>
</dbReference>
<dbReference type="RefSeq" id="WP_307199998.1">
    <property type="nucleotide sequence ID" value="NZ_JAUSSU010000001.1"/>
</dbReference>
<dbReference type="PANTHER" id="PTHR42812">
    <property type="entry name" value="BETA-XYLOSIDASE"/>
    <property type="match status" value="1"/>
</dbReference>
<dbReference type="InterPro" id="IPR041542">
    <property type="entry name" value="GH43_C2"/>
</dbReference>
<dbReference type="Pfam" id="PF17851">
    <property type="entry name" value="GH43_C2"/>
    <property type="match status" value="1"/>
</dbReference>
<dbReference type="Gene3D" id="2.115.10.20">
    <property type="entry name" value="Glycosyl hydrolase domain, family 43"/>
    <property type="match status" value="1"/>
</dbReference>
<keyword evidence="2 4" id="KW-0378">Hydrolase</keyword>
<keyword evidence="3 4" id="KW-0326">Glycosidase</keyword>
<keyword evidence="7" id="KW-1185">Reference proteome</keyword>
<comment type="similarity">
    <text evidence="1 4">Belongs to the glycosyl hydrolase 43 family.</text>
</comment>
<dbReference type="Pfam" id="PF04616">
    <property type="entry name" value="Glyco_hydro_43"/>
    <property type="match status" value="1"/>
</dbReference>
<comment type="caution">
    <text evidence="6">The sequence shown here is derived from an EMBL/GenBank/DDBJ whole genome shotgun (WGS) entry which is preliminary data.</text>
</comment>
<sequence>MNAAGKQKQSPWVSDQGDGTYRNPVLHADYSDPDVIRVGDDFYMTASSFSHFPGLPILHSRDLVNWTLINHAVQKMDLPGFDRPQHGNGIWAPSIRCHAGKYWIFYGDPDVGIFMTTAKHPGEEWTKPLLMQEGKGLIDPCPLWDEDGKAYLVHAFANSRSGIKHVLRLCEMAADGSRLLGEGRIVFDGTENHPTMEGPKMYKRNGYYYIFAPAGGVRTGWQTVLRSSSPYGPYEDKVVLHQGDSDVNGPHQGGWVELESGESWFLHFQDKEAYGRIVHLQPVSWVEDWPMMGEDRNGDGIGEPVNRYRKPNVEVGASPACPETTDEFDGMALGLQWQWQANPVESWYTPGMRASHLRLHAWPVPPESGKSLYAVPQLLMQKFPAEAFDASVKLSCCSLSARDKAGLVIFGFKHASFYVTRDEQGELALGYSEGDESAESVLWHNRIGLEEGEVWLSVSIRSGAMCEFSYSVNGESFQPIGERPFAATESRWVGAKVGIFAIHEGREERGGYADFDWFRVTEPKQVEKVSLEAGGRQA</sequence>
<dbReference type="PANTHER" id="PTHR42812:SF12">
    <property type="entry name" value="BETA-XYLOSIDASE-RELATED"/>
    <property type="match status" value="1"/>
</dbReference>
<dbReference type="CDD" id="cd09001">
    <property type="entry name" value="GH43_FsAxh1-like"/>
    <property type="match status" value="1"/>
</dbReference>
<dbReference type="InterPro" id="IPR051795">
    <property type="entry name" value="Glycosyl_Hydrlase_43"/>
</dbReference>
<name>A0ABT9TW82_PAEHA</name>
<accession>A0ABT9TW82</accession>
<proteinExistence type="inferred from homology"/>
<evidence type="ECO:0000256" key="3">
    <source>
        <dbReference type="ARBA" id="ARBA00023295"/>
    </source>
</evidence>